<feature type="compositionally biased region" description="Basic and acidic residues" evidence="1">
    <location>
        <begin position="1"/>
        <end position="27"/>
    </location>
</feature>
<organism evidence="2">
    <name type="scientific">Cyprideis torosa</name>
    <dbReference type="NCBI Taxonomy" id="163714"/>
    <lineage>
        <taxon>Eukaryota</taxon>
        <taxon>Metazoa</taxon>
        <taxon>Ecdysozoa</taxon>
        <taxon>Arthropoda</taxon>
        <taxon>Crustacea</taxon>
        <taxon>Oligostraca</taxon>
        <taxon>Ostracoda</taxon>
        <taxon>Podocopa</taxon>
        <taxon>Podocopida</taxon>
        <taxon>Cytherocopina</taxon>
        <taxon>Cytheroidea</taxon>
        <taxon>Cytherideidae</taxon>
        <taxon>Cyprideis</taxon>
    </lineage>
</organism>
<dbReference type="AlphaFoldDB" id="A0A7R8ZKT7"/>
<sequence>MQLKMDQTKKMADRGGEVTGRKEEKQQKGSTSSGYEADDEASYLKANQKGGDSTQLKRRKLEFRPPRDGPTKGLSSSSSDEIALQRRQRKMNAHDWDSSYEPFSVDVKYTALEKLRAPGDFAIESDPNNQPCCGKPKI</sequence>
<gene>
    <name evidence="2" type="ORF">CTOB1V02_LOCUS1741</name>
</gene>
<accession>A0A7R8ZKT7</accession>
<feature type="region of interest" description="Disordered" evidence="1">
    <location>
        <begin position="1"/>
        <end position="95"/>
    </location>
</feature>
<protein>
    <submittedName>
        <fullName evidence="2">Uncharacterized protein</fullName>
    </submittedName>
</protein>
<evidence type="ECO:0000256" key="1">
    <source>
        <dbReference type="SAM" id="MobiDB-lite"/>
    </source>
</evidence>
<reference evidence="2" key="1">
    <citation type="submission" date="2020-11" db="EMBL/GenBank/DDBJ databases">
        <authorList>
            <person name="Tran Van P."/>
        </authorList>
    </citation>
    <scope>NUCLEOTIDE SEQUENCE</scope>
</reference>
<proteinExistence type="predicted"/>
<dbReference type="OrthoDB" id="268928at2759"/>
<dbReference type="EMBL" id="OB660251">
    <property type="protein sequence ID" value="CAD7223760.1"/>
    <property type="molecule type" value="Genomic_DNA"/>
</dbReference>
<evidence type="ECO:0000313" key="2">
    <source>
        <dbReference type="EMBL" id="CAD7223760.1"/>
    </source>
</evidence>
<name>A0A7R8ZKT7_9CRUS</name>